<keyword evidence="2" id="KW-0520">NAD</keyword>
<dbReference type="NCBIfam" id="TIGR03026">
    <property type="entry name" value="NDP-sugDHase"/>
    <property type="match status" value="1"/>
</dbReference>
<dbReference type="PANTHER" id="PTHR43491">
    <property type="entry name" value="UDP-N-ACETYL-D-MANNOSAMINE DEHYDROGENASE"/>
    <property type="match status" value="1"/>
</dbReference>
<accession>A0A537JHC2</accession>
<dbReference type="Proteomes" id="UP000318093">
    <property type="component" value="Unassembled WGS sequence"/>
</dbReference>
<dbReference type="Gene3D" id="3.40.50.720">
    <property type="entry name" value="NAD(P)-binding Rossmann-like Domain"/>
    <property type="match status" value="2"/>
</dbReference>
<evidence type="ECO:0000313" key="6">
    <source>
        <dbReference type="Proteomes" id="UP000318093"/>
    </source>
</evidence>
<dbReference type="SUPFAM" id="SSF48179">
    <property type="entry name" value="6-phosphogluconate dehydrogenase C-terminal domain-like"/>
    <property type="match status" value="1"/>
</dbReference>
<dbReference type="AlphaFoldDB" id="A0A537JHC2"/>
<dbReference type="InterPro" id="IPR014026">
    <property type="entry name" value="UDP-Glc/GDP-Man_DH_dimer"/>
</dbReference>
<comment type="similarity">
    <text evidence="3">Belongs to the UDP-glucose/GDP-mannose dehydrogenase family.</text>
</comment>
<dbReference type="InterPro" id="IPR028359">
    <property type="entry name" value="UDP_ManNAc/GlcNAc_DH"/>
</dbReference>
<dbReference type="EMBL" id="VBAN01000136">
    <property type="protein sequence ID" value="TMI82941.1"/>
    <property type="molecule type" value="Genomic_DNA"/>
</dbReference>
<name>A0A537JHC2_9BACT</name>
<evidence type="ECO:0000259" key="4">
    <source>
        <dbReference type="SMART" id="SM00984"/>
    </source>
</evidence>
<dbReference type="InterPro" id="IPR017476">
    <property type="entry name" value="UDP-Glc/GDP-Man"/>
</dbReference>
<dbReference type="Pfam" id="PF03720">
    <property type="entry name" value="UDPG_MGDP_dh_C"/>
    <property type="match status" value="1"/>
</dbReference>
<dbReference type="PIRSF" id="PIRSF000124">
    <property type="entry name" value="UDPglc_GDPman_dh"/>
    <property type="match status" value="1"/>
</dbReference>
<dbReference type="PANTHER" id="PTHR43491:SF1">
    <property type="entry name" value="UDP-N-ACETYL-D-MANNOSAMINE DEHYDROGENASE"/>
    <property type="match status" value="1"/>
</dbReference>
<dbReference type="InterPro" id="IPR008927">
    <property type="entry name" value="6-PGluconate_DH-like_C_sf"/>
</dbReference>
<feature type="domain" description="UDP-glucose/GDP-mannose dehydrogenase C-terminal" evidence="4">
    <location>
        <begin position="330"/>
        <end position="414"/>
    </location>
</feature>
<proteinExistence type="inferred from homology"/>
<dbReference type="SMART" id="SM00984">
    <property type="entry name" value="UDPG_MGDP_dh_C"/>
    <property type="match status" value="1"/>
</dbReference>
<evidence type="ECO:0000256" key="1">
    <source>
        <dbReference type="ARBA" id="ARBA00023002"/>
    </source>
</evidence>
<dbReference type="Pfam" id="PF03721">
    <property type="entry name" value="UDPG_MGDP_dh_N"/>
    <property type="match status" value="1"/>
</dbReference>
<dbReference type="GO" id="GO:0051287">
    <property type="term" value="F:NAD binding"/>
    <property type="evidence" value="ECO:0007669"/>
    <property type="project" value="InterPro"/>
</dbReference>
<evidence type="ECO:0000313" key="5">
    <source>
        <dbReference type="EMBL" id="TMI82941.1"/>
    </source>
</evidence>
<comment type="caution">
    <text evidence="5">The sequence shown here is derived from an EMBL/GenBank/DDBJ whole genome shotgun (WGS) entry which is preliminary data.</text>
</comment>
<sequence length="423" mass="45743">MLESSLELKIQGRTARVGIIGLGYVGLPLAVEAAKAGFSVLGVDTDAVRAAGVNRGESHIADVHTQVVRRLVESERLAAAASYDALRGADVLIICVPTPLTKSKEPDLSYVVAAAKGCVPVLRRDCLVVLESTTYPGTTVEVVKPALEASGLRAGSDFHLAFSPERIDPGNKTHAFRDIPKIVGGLTPACTRAVQTFYEQIVKRVVVVSSPTVAEMAKVYENVFRNVNIALVNELTLLCNRMGVDVWEVIDAAATKPYGFMPFYPGPGVGGHCIPVDPYYLSAKAREYDFHARFIELAATVNDSMPYYVLSRVTGALGARGKTLRGARIMVLSPSLKIIQLLEKPGAVVTYHDPHVPSITLTSPGETIYSVPLTDETLSKVDCVILATDHSDIDYQRLLDKAPLIIDTRNRLRGNTNSHVVRL</sequence>
<dbReference type="GO" id="GO:0016628">
    <property type="term" value="F:oxidoreductase activity, acting on the CH-CH group of donors, NAD or NADP as acceptor"/>
    <property type="evidence" value="ECO:0007669"/>
    <property type="project" value="InterPro"/>
</dbReference>
<organism evidence="5 6">
    <name type="scientific">Candidatus Segetimicrobium genomatis</name>
    <dbReference type="NCBI Taxonomy" id="2569760"/>
    <lineage>
        <taxon>Bacteria</taxon>
        <taxon>Bacillati</taxon>
        <taxon>Candidatus Sysuimicrobiota</taxon>
        <taxon>Candidatus Sysuimicrobiia</taxon>
        <taxon>Candidatus Sysuimicrobiales</taxon>
        <taxon>Candidatus Segetimicrobiaceae</taxon>
        <taxon>Candidatus Segetimicrobium</taxon>
    </lineage>
</organism>
<dbReference type="SUPFAM" id="SSF51735">
    <property type="entry name" value="NAD(P)-binding Rossmann-fold domains"/>
    <property type="match status" value="1"/>
</dbReference>
<dbReference type="InterPro" id="IPR036291">
    <property type="entry name" value="NAD(P)-bd_dom_sf"/>
</dbReference>
<dbReference type="GO" id="GO:0016616">
    <property type="term" value="F:oxidoreductase activity, acting on the CH-OH group of donors, NAD or NADP as acceptor"/>
    <property type="evidence" value="ECO:0007669"/>
    <property type="project" value="InterPro"/>
</dbReference>
<dbReference type="Pfam" id="PF00984">
    <property type="entry name" value="UDPG_MGDP_dh"/>
    <property type="match status" value="1"/>
</dbReference>
<protein>
    <submittedName>
        <fullName evidence="5">Nucleotide sugar dehydrogenase</fullName>
    </submittedName>
</protein>
<dbReference type="GO" id="GO:0000271">
    <property type="term" value="P:polysaccharide biosynthetic process"/>
    <property type="evidence" value="ECO:0007669"/>
    <property type="project" value="InterPro"/>
</dbReference>
<evidence type="ECO:0000256" key="2">
    <source>
        <dbReference type="ARBA" id="ARBA00023027"/>
    </source>
</evidence>
<reference evidence="5 6" key="1">
    <citation type="journal article" date="2019" name="Nat. Microbiol.">
        <title>Mediterranean grassland soil C-N compound turnover is dependent on rainfall and depth, and is mediated by genomically divergent microorganisms.</title>
        <authorList>
            <person name="Diamond S."/>
            <person name="Andeer P.F."/>
            <person name="Li Z."/>
            <person name="Crits-Christoph A."/>
            <person name="Burstein D."/>
            <person name="Anantharaman K."/>
            <person name="Lane K.R."/>
            <person name="Thomas B.C."/>
            <person name="Pan C."/>
            <person name="Northen T.R."/>
            <person name="Banfield J.F."/>
        </authorList>
    </citation>
    <scope>NUCLEOTIDE SEQUENCE [LARGE SCALE GENOMIC DNA]</scope>
    <source>
        <strain evidence="5">NP_6</strain>
    </source>
</reference>
<dbReference type="SUPFAM" id="SSF52413">
    <property type="entry name" value="UDP-glucose/GDP-mannose dehydrogenase C-terminal domain"/>
    <property type="match status" value="1"/>
</dbReference>
<keyword evidence="1" id="KW-0560">Oxidoreductase</keyword>
<dbReference type="PIRSF" id="PIRSF500136">
    <property type="entry name" value="UDP_ManNAc_DH"/>
    <property type="match status" value="1"/>
</dbReference>
<dbReference type="InterPro" id="IPR001732">
    <property type="entry name" value="UDP-Glc/GDP-Man_DH_N"/>
</dbReference>
<dbReference type="InterPro" id="IPR036220">
    <property type="entry name" value="UDP-Glc/GDP-Man_DH_C_sf"/>
</dbReference>
<gene>
    <name evidence="5" type="ORF">E6H03_04655</name>
</gene>
<evidence type="ECO:0000256" key="3">
    <source>
        <dbReference type="PIRNR" id="PIRNR000124"/>
    </source>
</evidence>
<dbReference type="InterPro" id="IPR014027">
    <property type="entry name" value="UDP-Glc/GDP-Man_DH_C"/>
</dbReference>